<proteinExistence type="predicted"/>
<reference evidence="2" key="1">
    <citation type="submission" date="2016-06" db="UniProtKB">
        <authorList>
            <consortium name="WormBaseParasite"/>
        </authorList>
    </citation>
    <scope>IDENTIFICATION</scope>
</reference>
<protein>
    <submittedName>
        <fullName evidence="2">Uncharacterized protein</fullName>
    </submittedName>
</protein>
<evidence type="ECO:0000313" key="2">
    <source>
        <dbReference type="WBParaSite" id="SCUD_0000087101-mRNA-1"/>
    </source>
</evidence>
<feature type="signal peptide" evidence="1">
    <location>
        <begin position="1"/>
        <end position="21"/>
    </location>
</feature>
<accession>A0A183JDV9</accession>
<evidence type="ECO:0000256" key="1">
    <source>
        <dbReference type="SAM" id="SignalP"/>
    </source>
</evidence>
<organism evidence="2">
    <name type="scientific">Schistosoma curassoni</name>
    <dbReference type="NCBI Taxonomy" id="6186"/>
    <lineage>
        <taxon>Eukaryota</taxon>
        <taxon>Metazoa</taxon>
        <taxon>Spiralia</taxon>
        <taxon>Lophotrochozoa</taxon>
        <taxon>Platyhelminthes</taxon>
        <taxon>Trematoda</taxon>
        <taxon>Digenea</taxon>
        <taxon>Strigeidida</taxon>
        <taxon>Schistosomatoidea</taxon>
        <taxon>Schistosomatidae</taxon>
        <taxon>Schistosoma</taxon>
    </lineage>
</organism>
<dbReference type="AlphaFoldDB" id="A0A183JDV9"/>
<sequence>MRNVKFPIDLLLILINQLVQEVVLDMDVDNNINHPLD</sequence>
<name>A0A183JDV9_9TREM</name>
<feature type="chain" id="PRO_5008151253" evidence="1">
    <location>
        <begin position="22"/>
        <end position="37"/>
    </location>
</feature>
<dbReference type="WBParaSite" id="SCUD_0000087101-mRNA-1">
    <property type="protein sequence ID" value="SCUD_0000087101-mRNA-1"/>
    <property type="gene ID" value="SCUD_0000087101"/>
</dbReference>
<keyword evidence="1" id="KW-0732">Signal</keyword>